<keyword evidence="2" id="KW-0812">Transmembrane</keyword>
<evidence type="ECO:0000313" key="4">
    <source>
        <dbReference type="Proteomes" id="UP000475117"/>
    </source>
</evidence>
<keyword evidence="2" id="KW-1133">Transmembrane helix</keyword>
<protein>
    <submittedName>
        <fullName evidence="3">Uncharacterized protein</fullName>
    </submittedName>
</protein>
<evidence type="ECO:0000313" key="3">
    <source>
        <dbReference type="EMBL" id="QQL44428.1"/>
    </source>
</evidence>
<evidence type="ECO:0000256" key="1">
    <source>
        <dbReference type="SAM" id="MobiDB-lite"/>
    </source>
</evidence>
<name>A0A6B3LCF0_9BACT</name>
<accession>A0A6B3LCF0</accession>
<feature type="compositionally biased region" description="Polar residues" evidence="1">
    <location>
        <begin position="114"/>
        <end position="130"/>
    </location>
</feature>
<feature type="region of interest" description="Disordered" evidence="1">
    <location>
        <begin position="114"/>
        <end position="144"/>
    </location>
</feature>
<keyword evidence="2" id="KW-0472">Membrane</keyword>
<dbReference type="EMBL" id="CP066776">
    <property type="protein sequence ID" value="QQL44428.1"/>
    <property type="molecule type" value="Genomic_DNA"/>
</dbReference>
<evidence type="ECO:0000256" key="2">
    <source>
        <dbReference type="SAM" id="Phobius"/>
    </source>
</evidence>
<dbReference type="KEGG" id="soa:G3M56_011100"/>
<feature type="transmembrane region" description="Helical" evidence="2">
    <location>
        <begin position="38"/>
        <end position="55"/>
    </location>
</feature>
<proteinExistence type="predicted"/>
<keyword evidence="4" id="KW-1185">Reference proteome</keyword>
<gene>
    <name evidence="3" type="ORF">G3M56_011100</name>
</gene>
<reference evidence="3 4" key="1">
    <citation type="submission" date="2020-12" db="EMBL/GenBank/DDBJ databases">
        <title>Sulforoseuscoccus oceanibium gen. nov., sp. nov., a representative of the phylum Verrucomicrobia with special cytoplasmic membrane, and proposal of Sulforoseuscoccusaceae fam. nov.</title>
        <authorList>
            <person name="Xi F."/>
        </authorList>
    </citation>
    <scope>NUCLEOTIDE SEQUENCE [LARGE SCALE GENOMIC DNA]</scope>
    <source>
        <strain evidence="3 4">T37</strain>
    </source>
</reference>
<dbReference type="Proteomes" id="UP000475117">
    <property type="component" value="Chromosome"/>
</dbReference>
<dbReference type="AlphaFoldDB" id="A0A6B3LCF0"/>
<organism evidence="3 4">
    <name type="scientific">Sulfuriroseicoccus oceanibius</name>
    <dbReference type="NCBI Taxonomy" id="2707525"/>
    <lineage>
        <taxon>Bacteria</taxon>
        <taxon>Pseudomonadati</taxon>
        <taxon>Verrucomicrobiota</taxon>
        <taxon>Verrucomicrobiia</taxon>
        <taxon>Verrucomicrobiales</taxon>
        <taxon>Verrucomicrobiaceae</taxon>
        <taxon>Sulfuriroseicoccus</taxon>
    </lineage>
</organism>
<feature type="transmembrane region" description="Helical" evidence="2">
    <location>
        <begin position="75"/>
        <end position="92"/>
    </location>
</feature>
<sequence length="144" mass="16091">MKPKNARYLKRVRRLYRLAGHADKSDLEIVRIDHKKKVLLLPCFLMFAINAYTTLYASHSSALPHVMESRMMDTIMFGASVAGLALSVIMYYRAESCRAELEDELLEGSGLLNHNQTVSRSPEKQAQQGGAANRDNAGCCSQDL</sequence>
<dbReference type="RefSeq" id="WP_164365106.1">
    <property type="nucleotide sequence ID" value="NZ_CP066776.1"/>
</dbReference>